<keyword evidence="1" id="KW-0472">Membrane</keyword>
<accession>A0AAE3GAW6</accession>
<dbReference type="Proteomes" id="UP001206128">
    <property type="component" value="Unassembled WGS sequence"/>
</dbReference>
<evidence type="ECO:0000313" key="3">
    <source>
        <dbReference type="Proteomes" id="UP001206128"/>
    </source>
</evidence>
<gene>
    <name evidence="2" type="ORF">LX83_000519</name>
</gene>
<keyword evidence="3" id="KW-1185">Reference proteome</keyword>
<evidence type="ECO:0008006" key="4">
    <source>
        <dbReference type="Google" id="ProtNLM"/>
    </source>
</evidence>
<comment type="caution">
    <text evidence="2">The sequence shown here is derived from an EMBL/GenBank/DDBJ whole genome shotgun (WGS) entry which is preliminary data.</text>
</comment>
<sequence>MSLTDPADPDASAGVDADLIVAKFLQGLHWATAATTLGVLFGLQVPVVLGHRDGYSSVAAQFLAIGVFTAVTLVVVVAVRRGRPVGWWRWPMLALVLLVSVLATATVLPGHHFGPPHWSYGTVGWPLALLTLERGIGPLAGLLGTHYAATAIQAAVAGQSTATLAGVVGETVVTASFQVAIGVFATVQRRIASAAVRAAREEERVHTAEAVAAQLHADRRARYAELASTTAPLLAGLASGALDPAHEEVRRACAVEAARMRRLFAEGAEAPDPLLHELRACIDLAERNGVSVQFAQRGERPPVPGAVRRLLTEPAVAALATARSTARVTVVGTGGTVTVSVVADAPPEAVPAVETTELTTSTVVSEERIWVKVTWRART</sequence>
<evidence type="ECO:0000256" key="1">
    <source>
        <dbReference type="SAM" id="Phobius"/>
    </source>
</evidence>
<dbReference type="AlphaFoldDB" id="A0AAE3GAW6"/>
<feature type="transmembrane region" description="Helical" evidence="1">
    <location>
        <begin position="87"/>
        <end position="108"/>
    </location>
</feature>
<protein>
    <recommendedName>
        <fullName evidence="4">ATP-binding protein</fullName>
    </recommendedName>
</protein>
<dbReference type="RefSeq" id="WP_253766535.1">
    <property type="nucleotide sequence ID" value="NZ_JAMTCK010000001.1"/>
</dbReference>
<evidence type="ECO:0000313" key="2">
    <source>
        <dbReference type="EMBL" id="MCP2163679.1"/>
    </source>
</evidence>
<reference evidence="2" key="1">
    <citation type="submission" date="2022-06" db="EMBL/GenBank/DDBJ databases">
        <title>Genomic Encyclopedia of Archaeal and Bacterial Type Strains, Phase II (KMG-II): from individual species to whole genera.</title>
        <authorList>
            <person name="Goeker M."/>
        </authorList>
    </citation>
    <scope>NUCLEOTIDE SEQUENCE</scope>
    <source>
        <strain evidence="2">DSM 43935</strain>
    </source>
</reference>
<proteinExistence type="predicted"/>
<feature type="transmembrane region" description="Helical" evidence="1">
    <location>
        <begin position="62"/>
        <end position="81"/>
    </location>
</feature>
<keyword evidence="1" id="KW-0812">Transmembrane</keyword>
<name>A0AAE3GAW6_9PSEU</name>
<organism evidence="2 3">
    <name type="scientific">Goodfellowiella coeruleoviolacea</name>
    <dbReference type="NCBI Taxonomy" id="334858"/>
    <lineage>
        <taxon>Bacteria</taxon>
        <taxon>Bacillati</taxon>
        <taxon>Actinomycetota</taxon>
        <taxon>Actinomycetes</taxon>
        <taxon>Pseudonocardiales</taxon>
        <taxon>Pseudonocardiaceae</taxon>
        <taxon>Goodfellowiella</taxon>
    </lineage>
</organism>
<keyword evidence="1" id="KW-1133">Transmembrane helix</keyword>
<dbReference type="EMBL" id="JAMTCK010000001">
    <property type="protein sequence ID" value="MCP2163679.1"/>
    <property type="molecule type" value="Genomic_DNA"/>
</dbReference>